<keyword evidence="7" id="KW-0067">ATP-binding</keyword>
<feature type="region of interest" description="Disordered" evidence="10">
    <location>
        <begin position="734"/>
        <end position="762"/>
    </location>
</feature>
<evidence type="ECO:0000256" key="8">
    <source>
        <dbReference type="ARBA" id="ARBA00022989"/>
    </source>
</evidence>
<name>A0A179FNP8_METCM</name>
<keyword evidence="8 11" id="KW-1133">Transmembrane helix</keyword>
<keyword evidence="6" id="KW-0547">Nucleotide-binding</keyword>
<evidence type="ECO:0000256" key="1">
    <source>
        <dbReference type="ARBA" id="ARBA00004141"/>
    </source>
</evidence>
<feature type="transmembrane region" description="Helical" evidence="11">
    <location>
        <begin position="839"/>
        <end position="864"/>
    </location>
</feature>
<dbReference type="Pfam" id="PF00005">
    <property type="entry name" value="ABC_tran"/>
    <property type="match status" value="2"/>
</dbReference>
<feature type="domain" description="ABC transmembrane type-1" evidence="13">
    <location>
        <begin position="803"/>
        <end position="1079"/>
    </location>
</feature>
<feature type="transmembrane region" description="Helical" evidence="11">
    <location>
        <begin position="7"/>
        <end position="25"/>
    </location>
</feature>
<dbReference type="RefSeq" id="XP_018143995.1">
    <property type="nucleotide sequence ID" value="XM_018287119.1"/>
</dbReference>
<dbReference type="Gene3D" id="3.40.50.300">
    <property type="entry name" value="P-loop containing nucleotide triphosphate hydrolases"/>
    <property type="match status" value="2"/>
</dbReference>
<dbReference type="PROSITE" id="PS00211">
    <property type="entry name" value="ABC_TRANSPORTER_1"/>
    <property type="match status" value="1"/>
</dbReference>
<feature type="transmembrane region" description="Helical" evidence="11">
    <location>
        <begin position="31"/>
        <end position="54"/>
    </location>
</feature>
<dbReference type="InterPro" id="IPR036640">
    <property type="entry name" value="ABC1_TM_sf"/>
</dbReference>
<dbReference type="PROSITE" id="PS50929">
    <property type="entry name" value="ABC_TM1F"/>
    <property type="match status" value="2"/>
</dbReference>
<evidence type="ECO:0000256" key="5">
    <source>
        <dbReference type="ARBA" id="ARBA00022737"/>
    </source>
</evidence>
<proteinExistence type="inferred from homology"/>
<dbReference type="InterPro" id="IPR027417">
    <property type="entry name" value="P-loop_NTPase"/>
</dbReference>
<dbReference type="InterPro" id="IPR050173">
    <property type="entry name" value="ABC_transporter_C-like"/>
</dbReference>
<dbReference type="KEGG" id="pchm:VFPPC_08402"/>
<dbReference type="STRING" id="1380566.A0A179FNP8"/>
<dbReference type="InterPro" id="IPR017871">
    <property type="entry name" value="ABC_transporter-like_CS"/>
</dbReference>
<dbReference type="SMART" id="SM00382">
    <property type="entry name" value="AAA"/>
    <property type="match status" value="2"/>
</dbReference>
<dbReference type="InterPro" id="IPR003593">
    <property type="entry name" value="AAA+_ATPase"/>
</dbReference>
<feature type="transmembrane region" description="Helical" evidence="11">
    <location>
        <begin position="401"/>
        <end position="421"/>
    </location>
</feature>
<dbReference type="InterPro" id="IPR011527">
    <property type="entry name" value="ABC1_TM_dom"/>
</dbReference>
<dbReference type="Proteomes" id="UP000078397">
    <property type="component" value="Unassembled WGS sequence"/>
</dbReference>
<keyword evidence="4 11" id="KW-0812">Transmembrane</keyword>
<comment type="caution">
    <text evidence="14">The sequence shown here is derived from an EMBL/GenBank/DDBJ whole genome shotgun (WGS) entry which is preliminary data.</text>
</comment>
<organism evidence="14 15">
    <name type="scientific">Pochonia chlamydosporia 170</name>
    <dbReference type="NCBI Taxonomy" id="1380566"/>
    <lineage>
        <taxon>Eukaryota</taxon>
        <taxon>Fungi</taxon>
        <taxon>Dikarya</taxon>
        <taxon>Ascomycota</taxon>
        <taxon>Pezizomycotina</taxon>
        <taxon>Sordariomycetes</taxon>
        <taxon>Hypocreomycetidae</taxon>
        <taxon>Hypocreales</taxon>
        <taxon>Clavicipitaceae</taxon>
        <taxon>Pochonia</taxon>
    </lineage>
</organism>
<dbReference type="FunFam" id="3.40.50.300:FF:000610">
    <property type="entry name" value="Multidrug resistance-associated ABC transporter"/>
    <property type="match status" value="1"/>
</dbReference>
<feature type="domain" description="ABC transporter" evidence="12">
    <location>
        <begin position="492"/>
        <end position="732"/>
    </location>
</feature>
<dbReference type="GO" id="GO:0016887">
    <property type="term" value="F:ATP hydrolysis activity"/>
    <property type="evidence" value="ECO:0007669"/>
    <property type="project" value="InterPro"/>
</dbReference>
<evidence type="ECO:0000256" key="9">
    <source>
        <dbReference type="ARBA" id="ARBA00023136"/>
    </source>
</evidence>
<dbReference type="PANTHER" id="PTHR24223:SF456">
    <property type="entry name" value="MULTIDRUG RESISTANCE-ASSOCIATED PROTEIN LETHAL(2)03659"/>
    <property type="match status" value="1"/>
</dbReference>
<dbReference type="InterPro" id="IPR003439">
    <property type="entry name" value="ABC_transporter-like_ATP-bd"/>
</dbReference>
<dbReference type="Pfam" id="PF00664">
    <property type="entry name" value="ABC_membrane"/>
    <property type="match status" value="2"/>
</dbReference>
<evidence type="ECO:0000256" key="6">
    <source>
        <dbReference type="ARBA" id="ARBA00022741"/>
    </source>
</evidence>
<feature type="domain" description="ABC transporter" evidence="12">
    <location>
        <begin position="1113"/>
        <end position="1339"/>
    </location>
</feature>
<feature type="transmembrane region" description="Helical" evidence="11">
    <location>
        <begin position="204"/>
        <end position="222"/>
    </location>
</feature>
<dbReference type="PANTHER" id="PTHR24223">
    <property type="entry name" value="ATP-BINDING CASSETTE SUB-FAMILY C"/>
    <property type="match status" value="1"/>
</dbReference>
<keyword evidence="15" id="KW-1185">Reference proteome</keyword>
<dbReference type="GO" id="GO:0005737">
    <property type="term" value="C:cytoplasm"/>
    <property type="evidence" value="ECO:0007669"/>
    <property type="project" value="UniProtKB-ARBA"/>
</dbReference>
<feature type="transmembrane region" description="Helical" evidence="11">
    <location>
        <begin position="319"/>
        <end position="338"/>
    </location>
</feature>
<evidence type="ECO:0000256" key="7">
    <source>
        <dbReference type="ARBA" id="ARBA00022840"/>
    </source>
</evidence>
<dbReference type="PROSITE" id="PS50893">
    <property type="entry name" value="ABC_TRANSPORTER_2"/>
    <property type="match status" value="2"/>
</dbReference>
<dbReference type="SUPFAM" id="SSF52540">
    <property type="entry name" value="P-loop containing nucleoside triphosphate hydrolases"/>
    <property type="match status" value="2"/>
</dbReference>
<reference evidence="14 15" key="1">
    <citation type="journal article" date="2016" name="PLoS Pathog.">
        <title>Biosynthesis of antibiotic leucinostatins in bio-control fungus Purpureocillium lilacinum and their inhibition on phytophthora revealed by genome mining.</title>
        <authorList>
            <person name="Wang G."/>
            <person name="Liu Z."/>
            <person name="Lin R."/>
            <person name="Li E."/>
            <person name="Mao Z."/>
            <person name="Ling J."/>
            <person name="Yang Y."/>
            <person name="Yin W.B."/>
            <person name="Xie B."/>
        </authorList>
    </citation>
    <scope>NUCLEOTIDE SEQUENCE [LARGE SCALE GENOMIC DNA]</scope>
    <source>
        <strain evidence="14">170</strain>
    </source>
</reference>
<keyword evidence="5" id="KW-0677">Repeat</keyword>
<dbReference type="GO" id="GO:0016020">
    <property type="term" value="C:membrane"/>
    <property type="evidence" value="ECO:0007669"/>
    <property type="project" value="UniProtKB-SubCell"/>
</dbReference>
<comment type="similarity">
    <text evidence="2">Belongs to the ABC transporter superfamily. ABCC family. Conjugate transporter (TC 3.A.1.208) subfamily.</text>
</comment>
<sequence length="1354" mass="149190">MPGSSEMINLVLSATYASILIWGSGKYSTTFHLALAGALSGTLLIGLHIAHYVIYQNVTKAPSPDQIQVFGLIIQVLGFLLHPRQPDVFVGHARAGRLRTTSAAALLTFSWESDVFETYKSQDISISDLPLLDSSLQTGGLMDRHPIYNPNGRLWIWLWKAFHMQLVQQWCLAFLRSSTQMLPQYILFCLLHALEGDSTRNEGLIIVYAISYGLSLMVELWVGQVLQWFTMAHFQIPLQAVLSSLVYRKTLKLPNVAESQEELPVQNGTAKGIPPSSLKSIDNHLQMDTGRLSVICGNNVQVPQSIAKLVLTTTVVARLIGWNGLIIGIACMCLTMALSSRLSSSYAKYYFGLMKYRDQRSNLLSEALQGIRHIRLGAYEEHWENRLLDVRHEEMKELWRSNIPMCLLVIIANLGPLVLGVLPISLYALHTGSLSASVAFTTIGLLEKLHSSLSVLPLTWTYLLECRASCERLEAFLRLPERKVATTKSETISFDNAVVSWSGQRVENQKPAFSLKIPSVSFPKGKLSLVTGGTGSGKNLLLCSILGETSLVSGVLKCPVDAISSDNSSPYIAVVSQPPWLERASVRDNILFGSSYNAINYNMVLKACSLDRDIAGFPAGDMTDVGPKGTLLSGGQRWRVCLARALYSEAETIIMGDILSAIDPEVRKQVLEQALCGELTRGRTIILATHHDAMCRPYASFSVYLSNGHVMATESISGTIPGIRDFTKIDNHLPSPEADVDGTSNSNKHHRVETESLKQTDQQFQKETATTLGKYISAGGFLGWAAVIAVILVTEAASISKEWWLKHWTDTVAPDPNGLSRGENEHGTLTTTNSTIYYIWGYLIVSATGALMLGVKCLAVYIIGDRASTTIYRKMVHSLLRSSLDWIETVPRGEVLKRFTSDMITIDLRLPTNLGAEIEYGSKLMMIIATGVFITPYTGVCAVCLLLAYWRVSRRCMPIAQQLQRLNSTALSPLYSHLHSTLAPNGLLVIRTFGRTRDYINHMDKLIDDSTRAAWYSCLCSRWMEMQTGTLGVIFQTAIALGVVSGHLNAGLAGFALAVAQKFSATIDFLIRKAIVIQNDLGAASRVAEYNQLPVESQNGQEVADDWPQHGEIVVQDLTIRYGDLPPALRNINFSADPGQRIGIVGRTGAGKSTLALAFFRVLEARYGSIVIDGVDISTVKLKDLRSRICIIPQDPFLFSGTLRSNLDMLGQFSDKELLNSLKQVQLDMPLDSTISTGGSNISQGQRQLVCLARALLARPKMLILDEATSAIDMKTDAVLQRVVRERFPHCTMIIIAHRLSTVVDFDKVVVLSDGKVVETGRPVELARRGGRFCDLLDSSSDRQGLYQRLKDVQ</sequence>
<dbReference type="CDD" id="cd18596">
    <property type="entry name" value="ABC_6TM_VMR1_D1_like"/>
    <property type="match status" value="1"/>
</dbReference>
<dbReference type="CDD" id="cd18604">
    <property type="entry name" value="ABC_6TM_VMR1_D2_like"/>
    <property type="match status" value="1"/>
</dbReference>
<evidence type="ECO:0000313" key="14">
    <source>
        <dbReference type="EMBL" id="OAQ66908.1"/>
    </source>
</evidence>
<gene>
    <name evidence="14" type="ORF">VFPPC_08402</name>
</gene>
<protein>
    <submittedName>
        <fullName evidence="14">ATP-dependent bile acid permease</fullName>
    </submittedName>
</protein>
<dbReference type="OrthoDB" id="6500128at2759"/>
<evidence type="ECO:0000256" key="2">
    <source>
        <dbReference type="ARBA" id="ARBA00009726"/>
    </source>
</evidence>
<comment type="subcellular location">
    <subcellularLocation>
        <location evidence="1">Membrane</location>
        <topology evidence="1">Multi-pass membrane protein</topology>
    </subcellularLocation>
</comment>
<evidence type="ECO:0000256" key="3">
    <source>
        <dbReference type="ARBA" id="ARBA00022448"/>
    </source>
</evidence>
<dbReference type="GO" id="GO:0005524">
    <property type="term" value="F:ATP binding"/>
    <property type="evidence" value="ECO:0007669"/>
    <property type="project" value="UniProtKB-KW"/>
</dbReference>
<evidence type="ECO:0000256" key="10">
    <source>
        <dbReference type="SAM" id="MobiDB-lite"/>
    </source>
</evidence>
<evidence type="ECO:0000256" key="11">
    <source>
        <dbReference type="SAM" id="Phobius"/>
    </source>
</evidence>
<evidence type="ECO:0000259" key="12">
    <source>
        <dbReference type="PROSITE" id="PS50893"/>
    </source>
</evidence>
<dbReference type="SUPFAM" id="SSF90123">
    <property type="entry name" value="ABC transporter transmembrane region"/>
    <property type="match status" value="2"/>
</dbReference>
<evidence type="ECO:0000313" key="15">
    <source>
        <dbReference type="Proteomes" id="UP000078397"/>
    </source>
</evidence>
<evidence type="ECO:0000256" key="4">
    <source>
        <dbReference type="ARBA" id="ARBA00022692"/>
    </source>
</evidence>
<evidence type="ECO:0000259" key="13">
    <source>
        <dbReference type="PROSITE" id="PS50929"/>
    </source>
</evidence>
<dbReference type="Gene3D" id="1.20.1560.10">
    <property type="entry name" value="ABC transporter type 1, transmembrane domain"/>
    <property type="match status" value="2"/>
</dbReference>
<dbReference type="GO" id="GO:0140359">
    <property type="term" value="F:ABC-type transporter activity"/>
    <property type="evidence" value="ECO:0007669"/>
    <property type="project" value="InterPro"/>
</dbReference>
<dbReference type="EMBL" id="LSBJ02000004">
    <property type="protein sequence ID" value="OAQ66908.1"/>
    <property type="molecule type" value="Genomic_DNA"/>
</dbReference>
<dbReference type="CDD" id="cd03244">
    <property type="entry name" value="ABCC_MRP_domain2"/>
    <property type="match status" value="1"/>
</dbReference>
<keyword evidence="9 11" id="KW-0472">Membrane</keyword>
<keyword evidence="3" id="KW-0813">Transport</keyword>
<feature type="domain" description="ABC transmembrane type-1" evidence="13">
    <location>
        <begin position="305"/>
        <end position="465"/>
    </location>
</feature>
<dbReference type="GeneID" id="28851113"/>
<feature type="transmembrane region" description="Helical" evidence="11">
    <location>
        <begin position="775"/>
        <end position="799"/>
    </location>
</feature>
<feature type="transmembrane region" description="Helical" evidence="11">
    <location>
        <begin position="924"/>
        <end position="950"/>
    </location>
</feature>
<dbReference type="FunFam" id="1.20.1560.10:FF:000013">
    <property type="entry name" value="ABC transporter C family member 2"/>
    <property type="match status" value="1"/>
</dbReference>
<accession>A0A179FNP8</accession>